<gene>
    <name evidence="2" type="ORF">A9W98_31715</name>
</gene>
<dbReference type="InterPro" id="IPR014914">
    <property type="entry name" value="RES_dom"/>
</dbReference>
<organism evidence="2 3">
    <name type="scientific">Mycobacterium gordonae</name>
    <dbReference type="NCBI Taxonomy" id="1778"/>
    <lineage>
        <taxon>Bacteria</taxon>
        <taxon>Bacillati</taxon>
        <taxon>Actinomycetota</taxon>
        <taxon>Actinomycetes</taxon>
        <taxon>Mycobacteriales</taxon>
        <taxon>Mycobacteriaceae</taxon>
        <taxon>Mycobacterium</taxon>
    </lineage>
</organism>
<reference evidence="2 3" key="1">
    <citation type="submission" date="2016-06" db="EMBL/GenBank/DDBJ databases">
        <authorList>
            <person name="Kjaerup R.B."/>
            <person name="Dalgaard T.S."/>
            <person name="Juul-Madsen H.R."/>
        </authorList>
    </citation>
    <scope>NUCLEOTIDE SEQUENCE [LARGE SCALE GENOMIC DNA]</scope>
    <source>
        <strain evidence="2 3">1245752.6</strain>
    </source>
</reference>
<comment type="caution">
    <text evidence="2">The sequence shown here is derived from an EMBL/GenBank/DDBJ whole genome shotgun (WGS) entry which is preliminary data.</text>
</comment>
<evidence type="ECO:0000259" key="1">
    <source>
        <dbReference type="Pfam" id="PF08808"/>
    </source>
</evidence>
<dbReference type="Proteomes" id="UP000093757">
    <property type="component" value="Unassembled WGS sequence"/>
</dbReference>
<evidence type="ECO:0000313" key="3">
    <source>
        <dbReference type="Proteomes" id="UP000093757"/>
    </source>
</evidence>
<protein>
    <recommendedName>
        <fullName evidence="1">RES domain-containing protein</fullName>
    </recommendedName>
</protein>
<proteinExistence type="predicted"/>
<dbReference type="Pfam" id="PF08808">
    <property type="entry name" value="RES"/>
    <property type="match status" value="1"/>
</dbReference>
<dbReference type="EMBL" id="MAEM01000467">
    <property type="protein sequence ID" value="OBR99177.1"/>
    <property type="molecule type" value="Genomic_DNA"/>
</dbReference>
<evidence type="ECO:0000313" key="2">
    <source>
        <dbReference type="EMBL" id="OBR99177.1"/>
    </source>
</evidence>
<name>A0A1A6BA33_MYCGO</name>
<sequence>MTATPPPQDLVCPHPAGCGVVATLPTLNAVPLEKGRMLYRVYDGKWGYDEFNAGWGDTRFAPIDDPITGKRLSNMYVGESPTGVLLESVFHDVHQLGSMIAYDAHLHEKLLAHIELPVDAALGDLRDPQLTRLNLKRSQVISSPAEHYACTRRLAIAALAQKHDPPLQGLIWHSRQAELINKPPEEVIVLFGERYPPKRGSWQRSGPGSQNLYEGPGRLLVEEIAEELRALIETDKA</sequence>
<accession>A0A1A6BA33</accession>
<dbReference type="AlphaFoldDB" id="A0A1A6BA33"/>
<feature type="domain" description="RES" evidence="1">
    <location>
        <begin position="38"/>
        <end position="192"/>
    </location>
</feature>